<accession>A0AAW1D801</accession>
<dbReference type="PANTHER" id="PTHR11477:SF0">
    <property type="entry name" value="IP08861P-RELATED"/>
    <property type="match status" value="1"/>
</dbReference>
<evidence type="ECO:0000313" key="10">
    <source>
        <dbReference type="EMBL" id="KAK9506597.1"/>
    </source>
</evidence>
<dbReference type="SMART" id="SM00509">
    <property type="entry name" value="TFS2N"/>
    <property type="match status" value="1"/>
</dbReference>
<protein>
    <submittedName>
        <fullName evidence="10">Uncharacterized protein</fullName>
    </submittedName>
</protein>
<dbReference type="GO" id="GO:0008270">
    <property type="term" value="F:zinc ion binding"/>
    <property type="evidence" value="ECO:0007669"/>
    <property type="project" value="UniProtKB-KW"/>
</dbReference>
<evidence type="ECO:0000256" key="2">
    <source>
        <dbReference type="ARBA" id="ARBA00022723"/>
    </source>
</evidence>
<reference evidence="10 11" key="1">
    <citation type="submission" date="2022-12" db="EMBL/GenBank/DDBJ databases">
        <title>Chromosome-level genome assembly of true bugs.</title>
        <authorList>
            <person name="Ma L."/>
            <person name="Li H."/>
        </authorList>
    </citation>
    <scope>NUCLEOTIDE SEQUENCE [LARGE SCALE GENOMIC DNA]</scope>
    <source>
        <strain evidence="10">Lab_2022b</strain>
    </source>
</reference>
<dbReference type="EMBL" id="JAPXFL010000005">
    <property type="protein sequence ID" value="KAK9506597.1"/>
    <property type="molecule type" value="Genomic_DNA"/>
</dbReference>
<feature type="domain" description="TFIIS central" evidence="9">
    <location>
        <begin position="128"/>
        <end position="237"/>
    </location>
</feature>
<dbReference type="PIRSF" id="PIRSF006704">
    <property type="entry name" value="TF_IIS"/>
    <property type="match status" value="1"/>
</dbReference>
<evidence type="ECO:0000259" key="9">
    <source>
        <dbReference type="PROSITE" id="PS51321"/>
    </source>
</evidence>
<dbReference type="InterPro" id="IPR003617">
    <property type="entry name" value="TFIIS/CRSP70_N_sub"/>
</dbReference>
<dbReference type="SUPFAM" id="SSF46942">
    <property type="entry name" value="Elongation factor TFIIS domain 2"/>
    <property type="match status" value="1"/>
</dbReference>
<keyword evidence="5 6" id="KW-0539">Nucleus</keyword>
<gene>
    <name evidence="10" type="ORF">O3M35_008498</name>
</gene>
<name>A0AAW1D801_9HEMI</name>
<dbReference type="GO" id="GO:0006351">
    <property type="term" value="P:DNA-templated transcription"/>
    <property type="evidence" value="ECO:0007669"/>
    <property type="project" value="InterPro"/>
</dbReference>
<dbReference type="InterPro" id="IPR035441">
    <property type="entry name" value="TFIIS/LEDGF_dom_sf"/>
</dbReference>
<evidence type="ECO:0000256" key="6">
    <source>
        <dbReference type="PROSITE-ProRule" id="PRU00649"/>
    </source>
</evidence>
<sequence>MTTEDKVKAIKKVLREAIVSNNHSDALDKLKTLENLPVTLDILSKTRIGFTVNKLRKSSDNEEIKTRSKNLIKNWRKFIYEKKDVLIKEEVKNEEKTKNKKENSKEKKKEKGTSKQEKVNKKQNSEEVRIKCRQLLTSALKANLNESIDMSDTPENLATQLEDMIFKEFEDTNVRYRNRIRSRIANLKDQKNPELKEKFLRGEISVSELATMGFNEMASDKLKDSRKQHYYGEEAFE</sequence>
<evidence type="ECO:0000313" key="11">
    <source>
        <dbReference type="Proteomes" id="UP001461498"/>
    </source>
</evidence>
<dbReference type="Proteomes" id="UP001461498">
    <property type="component" value="Unassembled WGS sequence"/>
</dbReference>
<proteinExistence type="predicted"/>
<dbReference type="SMART" id="SM00510">
    <property type="entry name" value="TFS2M"/>
    <property type="match status" value="1"/>
</dbReference>
<evidence type="ECO:0000256" key="7">
    <source>
        <dbReference type="SAM" id="MobiDB-lite"/>
    </source>
</evidence>
<evidence type="ECO:0000256" key="4">
    <source>
        <dbReference type="ARBA" id="ARBA00022833"/>
    </source>
</evidence>
<dbReference type="Pfam" id="PF08711">
    <property type="entry name" value="Med26"/>
    <property type="match status" value="1"/>
</dbReference>
<evidence type="ECO:0000256" key="5">
    <source>
        <dbReference type="ARBA" id="ARBA00023242"/>
    </source>
</evidence>
<dbReference type="CDD" id="cd00183">
    <property type="entry name" value="TFIIS_I"/>
    <property type="match status" value="1"/>
</dbReference>
<evidence type="ECO:0000256" key="1">
    <source>
        <dbReference type="ARBA" id="ARBA00004123"/>
    </source>
</evidence>
<dbReference type="Gene3D" id="1.20.930.10">
    <property type="entry name" value="Conserved domain common to transcription factors TFIIS, elongin A, CRSP70"/>
    <property type="match status" value="1"/>
</dbReference>
<dbReference type="GO" id="GO:0005634">
    <property type="term" value="C:nucleus"/>
    <property type="evidence" value="ECO:0007669"/>
    <property type="project" value="UniProtKB-SubCell"/>
</dbReference>
<dbReference type="InterPro" id="IPR036575">
    <property type="entry name" value="TFIIS_cen_dom_sf"/>
</dbReference>
<keyword evidence="11" id="KW-1185">Reference proteome</keyword>
<dbReference type="PROSITE" id="PS51319">
    <property type="entry name" value="TFIIS_N"/>
    <property type="match status" value="1"/>
</dbReference>
<evidence type="ECO:0000259" key="8">
    <source>
        <dbReference type="PROSITE" id="PS51319"/>
    </source>
</evidence>
<evidence type="ECO:0000256" key="3">
    <source>
        <dbReference type="ARBA" id="ARBA00022771"/>
    </source>
</evidence>
<dbReference type="PROSITE" id="PS51321">
    <property type="entry name" value="TFIIS_CENTRAL"/>
    <property type="match status" value="1"/>
</dbReference>
<dbReference type="SUPFAM" id="SSF47676">
    <property type="entry name" value="Conserved domain common to transcription factors TFIIS, elongin A, CRSP70"/>
    <property type="match status" value="1"/>
</dbReference>
<dbReference type="AlphaFoldDB" id="A0AAW1D801"/>
<comment type="subcellular location">
    <subcellularLocation>
        <location evidence="1 6">Nucleus</location>
    </subcellularLocation>
</comment>
<organism evidence="10 11">
    <name type="scientific">Rhynocoris fuscipes</name>
    <dbReference type="NCBI Taxonomy" id="488301"/>
    <lineage>
        <taxon>Eukaryota</taxon>
        <taxon>Metazoa</taxon>
        <taxon>Ecdysozoa</taxon>
        <taxon>Arthropoda</taxon>
        <taxon>Hexapoda</taxon>
        <taxon>Insecta</taxon>
        <taxon>Pterygota</taxon>
        <taxon>Neoptera</taxon>
        <taxon>Paraneoptera</taxon>
        <taxon>Hemiptera</taxon>
        <taxon>Heteroptera</taxon>
        <taxon>Panheteroptera</taxon>
        <taxon>Cimicomorpha</taxon>
        <taxon>Reduviidae</taxon>
        <taxon>Harpactorinae</taxon>
        <taxon>Harpactorini</taxon>
        <taxon>Rhynocoris</taxon>
    </lineage>
</organism>
<dbReference type="InterPro" id="IPR017923">
    <property type="entry name" value="TFIIS_N"/>
</dbReference>
<feature type="region of interest" description="Disordered" evidence="7">
    <location>
        <begin position="93"/>
        <end position="125"/>
    </location>
</feature>
<dbReference type="Gene3D" id="1.10.472.30">
    <property type="entry name" value="Transcription elongation factor S-II, central domain"/>
    <property type="match status" value="1"/>
</dbReference>
<comment type="caution">
    <text evidence="10">The sequence shown here is derived from an EMBL/GenBank/DDBJ whole genome shotgun (WGS) entry which is preliminary data.</text>
</comment>
<dbReference type="InterPro" id="IPR035100">
    <property type="entry name" value="TF_IIS-typ"/>
</dbReference>
<dbReference type="InterPro" id="IPR003618">
    <property type="entry name" value="TFIIS_cen_dom"/>
</dbReference>
<dbReference type="PANTHER" id="PTHR11477">
    <property type="entry name" value="TRANSCRIPTION FACTOR S-II ZINC FINGER DOMAIN-CONTAINING PROTEIN"/>
    <property type="match status" value="1"/>
</dbReference>
<keyword evidence="3" id="KW-0863">Zinc-finger</keyword>
<dbReference type="Pfam" id="PF07500">
    <property type="entry name" value="TFIIS_M"/>
    <property type="match status" value="1"/>
</dbReference>
<feature type="domain" description="TFIIS N-terminal" evidence="8">
    <location>
        <begin position="5"/>
        <end position="82"/>
    </location>
</feature>
<keyword evidence="4" id="KW-0862">Zinc</keyword>
<keyword evidence="2" id="KW-0479">Metal-binding</keyword>